<feature type="domain" description="Dinitrogenase iron-molybdenum cofactor biosynthesis" evidence="1">
    <location>
        <begin position="9"/>
        <end position="99"/>
    </location>
</feature>
<dbReference type="CDD" id="cd00851">
    <property type="entry name" value="MTH1175"/>
    <property type="match status" value="1"/>
</dbReference>
<proteinExistence type="predicted"/>
<protein>
    <submittedName>
        <fullName evidence="2">NifB/NifX family molybdenum-iron cluster-binding protein</fullName>
    </submittedName>
</protein>
<accession>A0ABT4CJL4</accession>
<evidence type="ECO:0000259" key="1">
    <source>
        <dbReference type="Pfam" id="PF02579"/>
    </source>
</evidence>
<dbReference type="Gene3D" id="3.30.420.130">
    <property type="entry name" value="Dinitrogenase iron-molybdenum cofactor biosynthesis domain"/>
    <property type="match status" value="1"/>
</dbReference>
<dbReference type="EMBL" id="JAPQES010000001">
    <property type="protein sequence ID" value="MCY6369248.1"/>
    <property type="molecule type" value="Genomic_DNA"/>
</dbReference>
<organism evidence="2 3">
    <name type="scientific">Clostridium ganghwense</name>
    <dbReference type="NCBI Taxonomy" id="312089"/>
    <lineage>
        <taxon>Bacteria</taxon>
        <taxon>Bacillati</taxon>
        <taxon>Bacillota</taxon>
        <taxon>Clostridia</taxon>
        <taxon>Eubacteriales</taxon>
        <taxon>Clostridiaceae</taxon>
        <taxon>Clostridium</taxon>
    </lineage>
</organism>
<sequence length="118" mass="12791">MKIAAPKNGDDINQHFGKSKSFAVLSVEGNEITRQEEIAIGNVHEHNHEGLAKFLASENISVILAGGMGEGMYDALESEGFTVIRGACGSYKDAANQYLNGELKDKEAMCSHHGEHHH</sequence>
<dbReference type="PANTHER" id="PTHR42983:SF1">
    <property type="entry name" value="IRON-MOLYBDENUM PROTEIN"/>
    <property type="match status" value="1"/>
</dbReference>
<name>A0ABT4CJL4_9CLOT</name>
<dbReference type="RefSeq" id="WP_268047565.1">
    <property type="nucleotide sequence ID" value="NZ_JAPQES010000001.1"/>
</dbReference>
<dbReference type="InterPro" id="IPR033913">
    <property type="entry name" value="MTH1175_dom"/>
</dbReference>
<dbReference type="Proteomes" id="UP001079657">
    <property type="component" value="Unassembled WGS sequence"/>
</dbReference>
<dbReference type="Pfam" id="PF02579">
    <property type="entry name" value="Nitro_FeMo-Co"/>
    <property type="match status" value="1"/>
</dbReference>
<reference evidence="2" key="1">
    <citation type="submission" date="2022-12" db="EMBL/GenBank/DDBJ databases">
        <authorList>
            <person name="Wang J."/>
        </authorList>
    </citation>
    <scope>NUCLEOTIDE SEQUENCE</scope>
    <source>
        <strain evidence="2">HY-42-06</strain>
    </source>
</reference>
<comment type="caution">
    <text evidence="2">The sequence shown here is derived from an EMBL/GenBank/DDBJ whole genome shotgun (WGS) entry which is preliminary data.</text>
</comment>
<keyword evidence="3" id="KW-1185">Reference proteome</keyword>
<dbReference type="InterPro" id="IPR003731">
    <property type="entry name" value="Di-Nase_FeMo-co_biosynth"/>
</dbReference>
<evidence type="ECO:0000313" key="2">
    <source>
        <dbReference type="EMBL" id="MCY6369248.1"/>
    </source>
</evidence>
<dbReference type="InterPro" id="IPR036105">
    <property type="entry name" value="DiNase_FeMo-co_biosyn_sf"/>
</dbReference>
<evidence type="ECO:0000313" key="3">
    <source>
        <dbReference type="Proteomes" id="UP001079657"/>
    </source>
</evidence>
<dbReference type="PANTHER" id="PTHR42983">
    <property type="entry name" value="DINITROGENASE IRON-MOLYBDENUM COFACTOR PROTEIN-RELATED"/>
    <property type="match status" value="1"/>
</dbReference>
<gene>
    <name evidence="2" type="ORF">OXH55_01140</name>
</gene>
<dbReference type="SUPFAM" id="SSF53146">
    <property type="entry name" value="Nitrogenase accessory factor-like"/>
    <property type="match status" value="1"/>
</dbReference>